<dbReference type="Gene3D" id="1.20.144.10">
    <property type="entry name" value="Phosphatidic acid phosphatase type 2/haloperoxidase"/>
    <property type="match status" value="1"/>
</dbReference>
<gene>
    <name evidence="10" type="ORF">E3O46_03425</name>
</gene>
<feature type="transmembrane region" description="Helical" evidence="8">
    <location>
        <begin position="32"/>
        <end position="52"/>
    </location>
</feature>
<dbReference type="InterPro" id="IPR036938">
    <property type="entry name" value="PAP2/HPO_sf"/>
</dbReference>
<keyword evidence="2" id="KW-1003">Cell membrane</keyword>
<evidence type="ECO:0000256" key="2">
    <source>
        <dbReference type="ARBA" id="ARBA00022475"/>
    </source>
</evidence>
<dbReference type="SMART" id="SM00014">
    <property type="entry name" value="acidPPc"/>
    <property type="match status" value="1"/>
</dbReference>
<evidence type="ECO:0000256" key="5">
    <source>
        <dbReference type="ARBA" id="ARBA00022989"/>
    </source>
</evidence>
<feature type="region of interest" description="Disordered" evidence="7">
    <location>
        <begin position="1"/>
        <end position="24"/>
    </location>
</feature>
<feature type="domain" description="Phosphatidic acid phosphatase type 2/haloperoxidase" evidence="9">
    <location>
        <begin position="115"/>
        <end position="218"/>
    </location>
</feature>
<evidence type="ECO:0000256" key="1">
    <source>
        <dbReference type="ARBA" id="ARBA00004651"/>
    </source>
</evidence>
<dbReference type="PANTHER" id="PTHR14969">
    <property type="entry name" value="SPHINGOSINE-1-PHOSPHATE PHOSPHOHYDROLASE"/>
    <property type="match status" value="1"/>
</dbReference>
<dbReference type="Pfam" id="PF01569">
    <property type="entry name" value="PAP2"/>
    <property type="match status" value="1"/>
</dbReference>
<protein>
    <submittedName>
        <fullName evidence="10">Phosphatase PAP2 family protein</fullName>
    </submittedName>
</protein>
<comment type="caution">
    <text evidence="10">The sequence shown here is derived from an EMBL/GenBank/DDBJ whole genome shotgun (WGS) entry which is preliminary data.</text>
</comment>
<comment type="subcellular location">
    <subcellularLocation>
        <location evidence="1">Cell membrane</location>
        <topology evidence="1">Multi-pass membrane protein</topology>
    </subcellularLocation>
</comment>
<keyword evidence="3 8" id="KW-0812">Transmembrane</keyword>
<evidence type="ECO:0000256" key="7">
    <source>
        <dbReference type="SAM" id="MobiDB-lite"/>
    </source>
</evidence>
<keyword evidence="4" id="KW-0378">Hydrolase</keyword>
<keyword evidence="5 8" id="KW-1133">Transmembrane helix</keyword>
<evidence type="ECO:0000313" key="10">
    <source>
        <dbReference type="EMBL" id="TFC22506.1"/>
    </source>
</evidence>
<keyword evidence="11" id="KW-1185">Reference proteome</keyword>
<feature type="transmembrane region" description="Helical" evidence="8">
    <location>
        <begin position="199"/>
        <end position="221"/>
    </location>
</feature>
<name>A0ABY2IQ90_9MICO</name>
<proteinExistence type="predicted"/>
<feature type="transmembrane region" description="Helical" evidence="8">
    <location>
        <begin position="157"/>
        <end position="187"/>
    </location>
</feature>
<feature type="transmembrane region" description="Helical" evidence="8">
    <location>
        <begin position="87"/>
        <end position="109"/>
    </location>
</feature>
<organism evidence="10 11">
    <name type="scientific">Cryobacterium glucosi</name>
    <dbReference type="NCBI Taxonomy" id="1259175"/>
    <lineage>
        <taxon>Bacteria</taxon>
        <taxon>Bacillati</taxon>
        <taxon>Actinomycetota</taxon>
        <taxon>Actinomycetes</taxon>
        <taxon>Micrococcales</taxon>
        <taxon>Microbacteriaceae</taxon>
        <taxon>Cryobacterium</taxon>
    </lineage>
</organism>
<evidence type="ECO:0000256" key="8">
    <source>
        <dbReference type="SAM" id="Phobius"/>
    </source>
</evidence>
<dbReference type="RefSeq" id="WP_134446573.1">
    <property type="nucleotide sequence ID" value="NZ_SOFS01000012.1"/>
</dbReference>
<evidence type="ECO:0000256" key="6">
    <source>
        <dbReference type="ARBA" id="ARBA00023136"/>
    </source>
</evidence>
<dbReference type="Proteomes" id="UP000297604">
    <property type="component" value="Unassembled WGS sequence"/>
</dbReference>
<dbReference type="CDD" id="cd03392">
    <property type="entry name" value="PAP2_like_2"/>
    <property type="match status" value="1"/>
</dbReference>
<keyword evidence="6 8" id="KW-0472">Membrane</keyword>
<reference evidence="10 11" key="1">
    <citation type="submission" date="2019-03" db="EMBL/GenBank/DDBJ databases">
        <title>Genomics of glacier-inhabiting Cryobacterium strains.</title>
        <authorList>
            <person name="Liu Q."/>
            <person name="Xin Y.-H."/>
        </authorList>
    </citation>
    <scope>NUCLEOTIDE SEQUENCE [LARGE SCALE GENOMIC DNA]</scope>
    <source>
        <strain evidence="10 11">MDB1-5</strain>
    </source>
</reference>
<dbReference type="PANTHER" id="PTHR14969:SF62">
    <property type="entry name" value="DECAPRENYLPHOSPHORYL-5-PHOSPHORIBOSE PHOSPHATASE RV3807C-RELATED"/>
    <property type="match status" value="1"/>
</dbReference>
<dbReference type="EMBL" id="SOFS01000012">
    <property type="protein sequence ID" value="TFC22506.1"/>
    <property type="molecule type" value="Genomic_DNA"/>
</dbReference>
<evidence type="ECO:0000256" key="3">
    <source>
        <dbReference type="ARBA" id="ARBA00022692"/>
    </source>
</evidence>
<dbReference type="SUPFAM" id="SSF48317">
    <property type="entry name" value="Acid phosphatase/Vanadium-dependent haloperoxidase"/>
    <property type="match status" value="1"/>
</dbReference>
<sequence length="245" mass="25940">MAGSSTERSDAAPGARPERAATSGARRVSRRWPLISGLAAVALACALGALIATRDHGLPLPIDVEWMRELVENREPLWQVLALTMDFLGGGVVATLVVPALVAVALLVARRPWAAAYYLVATIVTGAAVQLLKQFFGRARPENFLTNLDFGSFPSGHVANAATMAAVIAILLPRIWVVVAGTVYTALMMISRTYLGAHWLTDTLGALLLGIGVAIVTWAPLAAKLDGERALAKERRSRSAKGIAP</sequence>
<evidence type="ECO:0000256" key="4">
    <source>
        <dbReference type="ARBA" id="ARBA00022801"/>
    </source>
</evidence>
<dbReference type="InterPro" id="IPR000326">
    <property type="entry name" value="PAP2/HPO"/>
</dbReference>
<evidence type="ECO:0000313" key="11">
    <source>
        <dbReference type="Proteomes" id="UP000297604"/>
    </source>
</evidence>
<accession>A0ABY2IQ90</accession>
<evidence type="ECO:0000259" key="9">
    <source>
        <dbReference type="SMART" id="SM00014"/>
    </source>
</evidence>
<feature type="transmembrane region" description="Helical" evidence="8">
    <location>
        <begin position="116"/>
        <end position="137"/>
    </location>
</feature>